<accession>A0A1B6LEX8</accession>
<dbReference type="GO" id="GO:0005634">
    <property type="term" value="C:nucleus"/>
    <property type="evidence" value="ECO:0007669"/>
    <property type="project" value="InterPro"/>
</dbReference>
<proteinExistence type="predicted"/>
<gene>
    <name evidence="4" type="ORF">g.27151</name>
</gene>
<evidence type="ECO:0000313" key="4">
    <source>
        <dbReference type="EMBL" id="JAT22252.1"/>
    </source>
</evidence>
<feature type="non-terminal residue" evidence="4">
    <location>
        <position position="466"/>
    </location>
</feature>
<keyword evidence="1" id="KW-0862">Zinc</keyword>
<feature type="binding site" evidence="1">
    <location>
        <position position="21"/>
    </location>
    <ligand>
        <name>Zn(2+)</name>
        <dbReference type="ChEBI" id="CHEBI:29105"/>
    </ligand>
</feature>
<evidence type="ECO:0000259" key="3">
    <source>
        <dbReference type="PROSITE" id="PS51915"/>
    </source>
</evidence>
<protein>
    <recommendedName>
        <fullName evidence="3">ZAD domain-containing protein</fullName>
    </recommendedName>
</protein>
<feature type="region of interest" description="Disordered" evidence="2">
    <location>
        <begin position="105"/>
        <end position="142"/>
    </location>
</feature>
<evidence type="ECO:0000256" key="2">
    <source>
        <dbReference type="SAM" id="MobiDB-lite"/>
    </source>
</evidence>
<sequence>MSQMKIETPDIPCEDLRCRLCVRNKPYLASIFRRNISMKIMELADVEIMEGDGLPTVVCIDCENAIEKCYSFRTQVQWADKTFREELSVSVIEVEECNIKEERTSYIEDESDGFHSDNAHNDDDKAETEPQPTELKGQDGPVIPLDHVEMMETIDTGNQVRMIDDPQGQAEPLIEAPFTTKEEPVVDPLICTKEEDISMDTDTVSSSSAHRPTSSVKRTVPASSFKISTEGDIGSKNKSKSTIFLLRHQDSLPLAQISSSNTSIAFNDKSIGSISVVEGSSTSNTESAIFARNHMLQPTSNMGLTSNLNASIKSQPVNIVSNKNQSNTNCVSSLSSSANTTYTVQILSLPACNNNKINNTKIRTLQNVRRVVDKLPTFLFKQRSNKDSEKSNRSSASNFVKDISSVSQGDGNNVAVSVTTTGTFCVVCYVECGSIELLQQHLEKKESVCRVCTLEFSSHKELETHF</sequence>
<organism evidence="4">
    <name type="scientific">Graphocephala atropunctata</name>
    <dbReference type="NCBI Taxonomy" id="36148"/>
    <lineage>
        <taxon>Eukaryota</taxon>
        <taxon>Metazoa</taxon>
        <taxon>Ecdysozoa</taxon>
        <taxon>Arthropoda</taxon>
        <taxon>Hexapoda</taxon>
        <taxon>Insecta</taxon>
        <taxon>Pterygota</taxon>
        <taxon>Neoptera</taxon>
        <taxon>Paraneoptera</taxon>
        <taxon>Hemiptera</taxon>
        <taxon>Auchenorrhyncha</taxon>
        <taxon>Membracoidea</taxon>
        <taxon>Cicadellidae</taxon>
        <taxon>Cicadellinae</taxon>
        <taxon>Cicadellini</taxon>
        <taxon>Graphocephala</taxon>
    </lineage>
</organism>
<keyword evidence="1" id="KW-0479">Metal-binding</keyword>
<feature type="binding site" evidence="1">
    <location>
        <position position="62"/>
    </location>
    <ligand>
        <name>Zn(2+)</name>
        <dbReference type="ChEBI" id="CHEBI:29105"/>
    </ligand>
</feature>
<dbReference type="Pfam" id="PF07776">
    <property type="entry name" value="zf-AD"/>
    <property type="match status" value="1"/>
</dbReference>
<evidence type="ECO:0000256" key="1">
    <source>
        <dbReference type="PROSITE-ProRule" id="PRU01263"/>
    </source>
</evidence>
<reference evidence="4" key="1">
    <citation type="submission" date="2015-11" db="EMBL/GenBank/DDBJ databases">
        <title>De novo transcriptome assembly of four potential Pierce s Disease insect vectors from Arizona vineyards.</title>
        <authorList>
            <person name="Tassone E.E."/>
        </authorList>
    </citation>
    <scope>NUCLEOTIDE SEQUENCE</scope>
</reference>
<feature type="binding site" evidence="1">
    <location>
        <position position="59"/>
    </location>
    <ligand>
        <name>Zn(2+)</name>
        <dbReference type="ChEBI" id="CHEBI:29105"/>
    </ligand>
</feature>
<feature type="domain" description="ZAD" evidence="3">
    <location>
        <begin position="16"/>
        <end position="86"/>
    </location>
</feature>
<dbReference type="SMART" id="SM00868">
    <property type="entry name" value="zf-AD"/>
    <property type="match status" value="1"/>
</dbReference>
<dbReference type="SUPFAM" id="SSF57716">
    <property type="entry name" value="Glucocorticoid receptor-like (DNA-binding domain)"/>
    <property type="match status" value="1"/>
</dbReference>
<name>A0A1B6LEX8_9HEMI</name>
<feature type="compositionally biased region" description="Basic and acidic residues" evidence="2">
    <location>
        <begin position="105"/>
        <end position="123"/>
    </location>
</feature>
<keyword evidence="1" id="KW-0863">Zinc-finger</keyword>
<dbReference type="GO" id="GO:0008270">
    <property type="term" value="F:zinc ion binding"/>
    <property type="evidence" value="ECO:0007669"/>
    <property type="project" value="UniProtKB-UniRule"/>
</dbReference>
<feature type="binding site" evidence="1">
    <location>
        <position position="18"/>
    </location>
    <ligand>
        <name>Zn(2+)</name>
        <dbReference type="ChEBI" id="CHEBI:29105"/>
    </ligand>
</feature>
<dbReference type="AlphaFoldDB" id="A0A1B6LEX8"/>
<dbReference type="PROSITE" id="PS51915">
    <property type="entry name" value="ZAD"/>
    <property type="match status" value="1"/>
</dbReference>
<dbReference type="EMBL" id="GEBQ01017725">
    <property type="protein sequence ID" value="JAT22252.1"/>
    <property type="molecule type" value="Transcribed_RNA"/>
</dbReference>
<dbReference type="Gene3D" id="3.40.1800.20">
    <property type="match status" value="1"/>
</dbReference>
<dbReference type="InterPro" id="IPR012934">
    <property type="entry name" value="Znf_AD"/>
</dbReference>